<dbReference type="AlphaFoldDB" id="A0A2T0T602"/>
<dbReference type="RefSeq" id="WP_106137474.1">
    <property type="nucleotide sequence ID" value="NZ_PVTE01000006.1"/>
</dbReference>
<dbReference type="PROSITE" id="PS51257">
    <property type="entry name" value="PROKAR_LIPOPROTEIN"/>
    <property type="match status" value="1"/>
</dbReference>
<feature type="signal peptide" evidence="1">
    <location>
        <begin position="1"/>
        <end position="19"/>
    </location>
</feature>
<reference evidence="2 3" key="1">
    <citation type="submission" date="2018-03" db="EMBL/GenBank/DDBJ databases">
        <title>Genomic Encyclopedia of Archaeal and Bacterial Type Strains, Phase II (KMG-II): from individual species to whole genera.</title>
        <authorList>
            <person name="Goeker M."/>
        </authorList>
    </citation>
    <scope>NUCLEOTIDE SEQUENCE [LARGE SCALE GENOMIC DNA]</scope>
    <source>
        <strain evidence="2 3">DSM 28354</strain>
    </source>
</reference>
<dbReference type="InterPro" id="IPR011990">
    <property type="entry name" value="TPR-like_helical_dom_sf"/>
</dbReference>
<evidence type="ECO:0000256" key="1">
    <source>
        <dbReference type="SAM" id="SignalP"/>
    </source>
</evidence>
<name>A0A2T0T602_9BACT</name>
<protein>
    <submittedName>
        <fullName evidence="2">SusD-like starch-binding protein associating with outer membrane</fullName>
    </submittedName>
</protein>
<proteinExistence type="predicted"/>
<sequence length="481" mass="52421">MKRLYMTGVSLLLSLWVSSCSSIVDNLNVDPNNPTSSTASLLLTGTEIANMALQEGMASRLTTIWDGYLTGADRQWLDYYNYNVSAGIYDTDWNLAFAGVNANALLTIEQANALGNRKMAAIAKILRANALATATELWGDIPFDQASNNALYPNPAFEPQATVYTKLIALLDDAIADLNSGLGTVSTEDIHFGGDATKWKQVAYTLKARLLTDTKQYDAAYTAAMSGVSAYANSLYAPHGTTANVNQNQFYTFLTIQRTGDIYAVGAYNVGLLNPAGKRYRGNSKTVETARYRFYYLENGVNTPGKIEPNTSSSATASGFFAQAASFPLVTYQENSLTLAEMALRSGKGFATALGHLNAYRAFLNGGGYISLTYLTTGTYKYDAYVAADFASGGIENADGLTDDNALLREILQERYVSFYGQHIGWNDERRTRNEAVGIKLTPNTGSQLPWRFIYSQNELNSNASAPKPFPVTFDTPAIYK</sequence>
<dbReference type="OrthoDB" id="622163at2"/>
<dbReference type="InterPro" id="IPR041662">
    <property type="entry name" value="SusD-like_2"/>
</dbReference>
<dbReference type="SUPFAM" id="SSF48452">
    <property type="entry name" value="TPR-like"/>
    <property type="match status" value="1"/>
</dbReference>
<evidence type="ECO:0000313" key="3">
    <source>
        <dbReference type="Proteomes" id="UP000238375"/>
    </source>
</evidence>
<organism evidence="2 3">
    <name type="scientific">Spirosoma oryzae</name>
    <dbReference type="NCBI Taxonomy" id="1469603"/>
    <lineage>
        <taxon>Bacteria</taxon>
        <taxon>Pseudomonadati</taxon>
        <taxon>Bacteroidota</taxon>
        <taxon>Cytophagia</taxon>
        <taxon>Cytophagales</taxon>
        <taxon>Cytophagaceae</taxon>
        <taxon>Spirosoma</taxon>
    </lineage>
</organism>
<dbReference type="Pfam" id="PF12771">
    <property type="entry name" value="SusD-like_2"/>
    <property type="match status" value="1"/>
</dbReference>
<dbReference type="EMBL" id="PVTE01000006">
    <property type="protein sequence ID" value="PRY41054.1"/>
    <property type="molecule type" value="Genomic_DNA"/>
</dbReference>
<dbReference type="Gene3D" id="1.25.40.390">
    <property type="match status" value="1"/>
</dbReference>
<feature type="chain" id="PRO_5015778626" evidence="1">
    <location>
        <begin position="20"/>
        <end position="481"/>
    </location>
</feature>
<keyword evidence="3" id="KW-1185">Reference proteome</keyword>
<comment type="caution">
    <text evidence="2">The sequence shown here is derived from an EMBL/GenBank/DDBJ whole genome shotgun (WGS) entry which is preliminary data.</text>
</comment>
<accession>A0A2T0T602</accession>
<keyword evidence="1" id="KW-0732">Signal</keyword>
<gene>
    <name evidence="2" type="ORF">CLV58_106241</name>
</gene>
<dbReference type="Proteomes" id="UP000238375">
    <property type="component" value="Unassembled WGS sequence"/>
</dbReference>
<evidence type="ECO:0000313" key="2">
    <source>
        <dbReference type="EMBL" id="PRY41054.1"/>
    </source>
</evidence>